<organism evidence="4 5">
    <name type="scientific">Candidatus Fimiplasma intestinipullorum</name>
    <dbReference type="NCBI Taxonomy" id="2840825"/>
    <lineage>
        <taxon>Bacteria</taxon>
        <taxon>Bacillati</taxon>
        <taxon>Bacillota</taxon>
        <taxon>Clostridia</taxon>
        <taxon>Eubacteriales</taxon>
        <taxon>Candidatus Fimiplasma</taxon>
    </lineage>
</organism>
<keyword evidence="2 4" id="KW-0012">Acyltransferase</keyword>
<comment type="caution">
    <text evidence="4">The sequence shown here is derived from an EMBL/GenBank/DDBJ whole genome shotgun (WGS) entry which is preliminary data.</text>
</comment>
<name>A0A9D1HPF8_9FIRM</name>
<dbReference type="InterPro" id="IPR002123">
    <property type="entry name" value="Plipid/glycerol_acylTrfase"/>
</dbReference>
<reference evidence="4" key="2">
    <citation type="journal article" date="2021" name="PeerJ">
        <title>Extensive microbial diversity within the chicken gut microbiome revealed by metagenomics and culture.</title>
        <authorList>
            <person name="Gilroy R."/>
            <person name="Ravi A."/>
            <person name="Getino M."/>
            <person name="Pursley I."/>
            <person name="Horton D.L."/>
            <person name="Alikhan N.F."/>
            <person name="Baker D."/>
            <person name="Gharbi K."/>
            <person name="Hall N."/>
            <person name="Watson M."/>
            <person name="Adriaenssens E.M."/>
            <person name="Foster-Nyarko E."/>
            <person name="Jarju S."/>
            <person name="Secka A."/>
            <person name="Antonio M."/>
            <person name="Oren A."/>
            <person name="Chaudhuri R.R."/>
            <person name="La Ragione R."/>
            <person name="Hildebrand F."/>
            <person name="Pallen M.J."/>
        </authorList>
    </citation>
    <scope>NUCLEOTIDE SEQUENCE</scope>
    <source>
        <strain evidence="4">CHK195-11698</strain>
    </source>
</reference>
<dbReference type="Pfam" id="PF01553">
    <property type="entry name" value="Acyltransferase"/>
    <property type="match status" value="1"/>
</dbReference>
<reference evidence="4" key="1">
    <citation type="submission" date="2020-10" db="EMBL/GenBank/DDBJ databases">
        <authorList>
            <person name="Gilroy R."/>
        </authorList>
    </citation>
    <scope>NUCLEOTIDE SEQUENCE</scope>
    <source>
        <strain evidence="4">CHK195-11698</strain>
    </source>
</reference>
<dbReference type="GO" id="GO:0006654">
    <property type="term" value="P:phosphatidic acid biosynthetic process"/>
    <property type="evidence" value="ECO:0007669"/>
    <property type="project" value="TreeGrafter"/>
</dbReference>
<accession>A0A9D1HPF8</accession>
<dbReference type="PANTHER" id="PTHR10434">
    <property type="entry name" value="1-ACYL-SN-GLYCEROL-3-PHOSPHATE ACYLTRANSFERASE"/>
    <property type="match status" value="1"/>
</dbReference>
<evidence type="ECO:0000256" key="2">
    <source>
        <dbReference type="ARBA" id="ARBA00023315"/>
    </source>
</evidence>
<dbReference type="Proteomes" id="UP000824175">
    <property type="component" value="Unassembled WGS sequence"/>
</dbReference>
<dbReference type="GO" id="GO:0003841">
    <property type="term" value="F:1-acylglycerol-3-phosphate O-acyltransferase activity"/>
    <property type="evidence" value="ECO:0007669"/>
    <property type="project" value="TreeGrafter"/>
</dbReference>
<dbReference type="PANTHER" id="PTHR10434:SF66">
    <property type="entry name" value="PHOSPHOLIPID_GLYCEROL ACYLTRANSFERASE DOMAIN-CONTAINING PROTEIN"/>
    <property type="match status" value="1"/>
</dbReference>
<evidence type="ECO:0000313" key="5">
    <source>
        <dbReference type="Proteomes" id="UP000824175"/>
    </source>
</evidence>
<dbReference type="SMART" id="SM00563">
    <property type="entry name" value="PlsC"/>
    <property type="match status" value="1"/>
</dbReference>
<evidence type="ECO:0000256" key="1">
    <source>
        <dbReference type="ARBA" id="ARBA00022679"/>
    </source>
</evidence>
<keyword evidence="1" id="KW-0808">Transferase</keyword>
<dbReference type="CDD" id="cd07989">
    <property type="entry name" value="LPLAT_AGPAT-like"/>
    <property type="match status" value="1"/>
</dbReference>
<dbReference type="EMBL" id="DVMJ01000022">
    <property type="protein sequence ID" value="HIU13049.1"/>
    <property type="molecule type" value="Genomic_DNA"/>
</dbReference>
<gene>
    <name evidence="4" type="ORF">IAD15_03155</name>
</gene>
<evidence type="ECO:0000259" key="3">
    <source>
        <dbReference type="SMART" id="SM00563"/>
    </source>
</evidence>
<proteinExistence type="predicted"/>
<sequence>MLRIVMLVIRGIFSLPGWYSQLKKIKDDPNVSLDERYRLAKRICNWIIKHGSIKPIVSGVENLPDEDGYLLAPNHQGLFDPVLICYTHPHFTTAVVKIELTQTFFVKDLVDLLQARGMERDNLRQSIRVIHEVSKDLKKGINYIIFPEGTRSKNGNHLGEFKGGTFKSASNAKATIVPVALINSFQVFDRKSIRKVYPEVHYLKPIPYEEYQDLSSNEIAALVQHRIEEKIAERLGQ</sequence>
<evidence type="ECO:0000313" key="4">
    <source>
        <dbReference type="EMBL" id="HIU13049.1"/>
    </source>
</evidence>
<dbReference type="AlphaFoldDB" id="A0A9D1HPF8"/>
<feature type="domain" description="Phospholipid/glycerol acyltransferase" evidence="3">
    <location>
        <begin position="69"/>
        <end position="184"/>
    </location>
</feature>
<dbReference type="SUPFAM" id="SSF69593">
    <property type="entry name" value="Glycerol-3-phosphate (1)-acyltransferase"/>
    <property type="match status" value="1"/>
</dbReference>
<protein>
    <submittedName>
        <fullName evidence="4">1-acyl-sn-glycerol-3-phosphate acyltransferase</fullName>
    </submittedName>
</protein>